<reference evidence="3" key="1">
    <citation type="journal article" date="2019" name="Int. J. Syst. Evol. Microbiol.">
        <title>The Global Catalogue of Microorganisms (GCM) 10K type strain sequencing project: providing services to taxonomists for standard genome sequencing and annotation.</title>
        <authorList>
            <consortium name="The Broad Institute Genomics Platform"/>
            <consortium name="The Broad Institute Genome Sequencing Center for Infectious Disease"/>
            <person name="Wu L."/>
            <person name="Ma J."/>
        </authorList>
    </citation>
    <scope>NUCLEOTIDE SEQUENCE [LARGE SCALE GENOMIC DNA]</scope>
    <source>
        <strain evidence="3">JCM 16231</strain>
    </source>
</reference>
<accession>A0ABP3VJR7</accession>
<dbReference type="EMBL" id="BAAAGG010000021">
    <property type="protein sequence ID" value="GAA0761574.1"/>
    <property type="molecule type" value="Genomic_DNA"/>
</dbReference>
<name>A0ABP3VJR7_9FLAO</name>
<feature type="domain" description="Letm1 RBD" evidence="1">
    <location>
        <begin position="343"/>
        <end position="396"/>
    </location>
</feature>
<organism evidence="2 3">
    <name type="scientific">Psychroflexus lacisalsi</name>
    <dbReference type="NCBI Taxonomy" id="503928"/>
    <lineage>
        <taxon>Bacteria</taxon>
        <taxon>Pseudomonadati</taxon>
        <taxon>Bacteroidota</taxon>
        <taxon>Flavobacteriia</taxon>
        <taxon>Flavobacteriales</taxon>
        <taxon>Flavobacteriaceae</taxon>
        <taxon>Psychroflexus</taxon>
    </lineage>
</organism>
<dbReference type="RefSeq" id="WP_224454970.1">
    <property type="nucleotide sequence ID" value="NZ_BAAAGG010000021.1"/>
</dbReference>
<protein>
    <recommendedName>
        <fullName evidence="1">Letm1 RBD domain-containing protein</fullName>
    </recommendedName>
</protein>
<proteinExistence type="predicted"/>
<gene>
    <name evidence="2" type="ORF">GCM10009433_21050</name>
</gene>
<dbReference type="Pfam" id="PF07766">
    <property type="entry name" value="LETM1_RBD"/>
    <property type="match status" value="1"/>
</dbReference>
<evidence type="ECO:0000313" key="3">
    <source>
        <dbReference type="Proteomes" id="UP001500185"/>
    </source>
</evidence>
<comment type="caution">
    <text evidence="2">The sequence shown here is derived from an EMBL/GenBank/DDBJ whole genome shotgun (WGS) entry which is preliminary data.</text>
</comment>
<dbReference type="InterPro" id="IPR033122">
    <property type="entry name" value="LETM1-like_RBD"/>
</dbReference>
<evidence type="ECO:0000313" key="2">
    <source>
        <dbReference type="EMBL" id="GAA0761574.1"/>
    </source>
</evidence>
<dbReference type="Proteomes" id="UP001500185">
    <property type="component" value="Unassembled WGS sequence"/>
</dbReference>
<keyword evidence="3" id="KW-1185">Reference proteome</keyword>
<dbReference type="NCBIfam" id="NF040639">
    <property type="entry name" value="LETM1_rel_film"/>
    <property type="match status" value="1"/>
</dbReference>
<sequence length="397" mass="46043">MNPSASGWLLKCLHKVSESDLLSLDEEQFYNLLRSTGFVYGSSKNSLIPLTKNLKYTQQELSKINLLVALMYIDHKMCEDQPTSEIIPRLIMFYESIHSRKDYFNSIFKFKTKSEQKLEQLIHKRVQTNEGLIQKNFSHIVTNALLFSDVLAYKRTLSNSVNPSEYAKTLEGLIMKTVYEALNQKSSKTSYDSLILKLLKSSLRYNFKISDDPSLPDTVNYSESLDHLGNMYVFDLACMAVYSDEEIEINELKFMNLLGTELQLSKSNINTSIEFLFEFVTLNRENIAYFHFSNPLNHFYKKNQRAVKLLLTRNKSRLYKEIIQSKELVYLISQSTHRELNPDEKLKVKHQLYDIFKSIPSLAIFVLPGGSVLLPIIIKFIPQLLPSAFNENYEKDE</sequence>
<evidence type="ECO:0000259" key="1">
    <source>
        <dbReference type="Pfam" id="PF07766"/>
    </source>
</evidence>